<organism evidence="1 2">
    <name type="scientific">Methylocystis echinoides</name>
    <dbReference type="NCBI Taxonomy" id="29468"/>
    <lineage>
        <taxon>Bacteria</taxon>
        <taxon>Pseudomonadati</taxon>
        <taxon>Pseudomonadota</taxon>
        <taxon>Alphaproteobacteria</taxon>
        <taxon>Hyphomicrobiales</taxon>
        <taxon>Methylocystaceae</taxon>
        <taxon>Methylocystis</taxon>
    </lineage>
</organism>
<accession>A0A9W6LR75</accession>
<keyword evidence="2" id="KW-1185">Reference proteome</keyword>
<sequence length="148" mass="15550">MRAPQPPRIDLIDAGLKFTGVALATGSIAFATHMLSDPGHAPRITGVEHLAIYARPARHGPQQSGPAPAPNVDYTPVGSISRKTPGALLAGYEILDATSDWALVRLPEGRILRVLRGGRIGGLGGVLDIQKHGGRWALVTERGTIGAR</sequence>
<dbReference type="RefSeq" id="WP_281800931.1">
    <property type="nucleotide sequence ID" value="NZ_BSEC01000001.1"/>
</dbReference>
<proteinExistence type="predicted"/>
<dbReference type="Proteomes" id="UP001144323">
    <property type="component" value="Unassembled WGS sequence"/>
</dbReference>
<reference evidence="1" key="1">
    <citation type="journal article" date="2023" name="Int. J. Syst. Evol. Microbiol.">
        <title>Methylocystis iwaonis sp. nov., a type II methane-oxidizing bacterium from surface soil of a rice paddy field in Japan, and emended description of the genus Methylocystis (ex Whittenbury et al. 1970) Bowman et al. 1993.</title>
        <authorList>
            <person name="Kaise H."/>
            <person name="Sawadogo J.B."/>
            <person name="Alam M.S."/>
            <person name="Ueno C."/>
            <person name="Dianou D."/>
            <person name="Shinjo R."/>
            <person name="Asakawa S."/>
        </authorList>
    </citation>
    <scope>NUCLEOTIDE SEQUENCE</scope>
    <source>
        <strain evidence="1">LMG27198</strain>
    </source>
</reference>
<name>A0A9W6LR75_9HYPH</name>
<protein>
    <submittedName>
        <fullName evidence="1">Uncharacterized protein</fullName>
    </submittedName>
</protein>
<dbReference type="EMBL" id="BSEC01000001">
    <property type="protein sequence ID" value="GLI91989.1"/>
    <property type="molecule type" value="Genomic_DNA"/>
</dbReference>
<evidence type="ECO:0000313" key="2">
    <source>
        <dbReference type="Proteomes" id="UP001144323"/>
    </source>
</evidence>
<evidence type="ECO:0000313" key="1">
    <source>
        <dbReference type="EMBL" id="GLI91989.1"/>
    </source>
</evidence>
<gene>
    <name evidence="1" type="ORF">LMG27198_09810</name>
</gene>
<dbReference type="AlphaFoldDB" id="A0A9W6LR75"/>
<comment type="caution">
    <text evidence="1">The sequence shown here is derived from an EMBL/GenBank/DDBJ whole genome shotgun (WGS) entry which is preliminary data.</text>
</comment>